<dbReference type="Proteomes" id="UP000198816">
    <property type="component" value="Unassembled WGS sequence"/>
</dbReference>
<gene>
    <name evidence="2" type="ORF">SAMN05421783_109152</name>
</gene>
<evidence type="ECO:0000313" key="3">
    <source>
        <dbReference type="Proteomes" id="UP000198816"/>
    </source>
</evidence>
<accession>A0A1H2WVS2</accession>
<proteinExistence type="predicted"/>
<keyword evidence="3" id="KW-1185">Reference proteome</keyword>
<feature type="region of interest" description="Disordered" evidence="1">
    <location>
        <begin position="1"/>
        <end position="21"/>
    </location>
</feature>
<name>A0A1H2WVS2_THIRO</name>
<sequence length="173" mass="18451">MSLVPYHYKPRSDGGADSITRRRIDMSSSYQPYGNPYGYPMAGGMGSPMAQGQQSAGSQGTSMMAAYPGYGSTNPGYGYAQGYGMTQTGYAAPQAAGQPMSRQSSFLNFGNDRFLKGLLIGAAATYLLTNESVQRTAIKGVVQVWSALQGGIEEAKERFHDAEAELHHAAQSK</sequence>
<evidence type="ECO:0000256" key="1">
    <source>
        <dbReference type="SAM" id="MobiDB-lite"/>
    </source>
</evidence>
<dbReference type="EMBL" id="FNNZ01000009">
    <property type="protein sequence ID" value="SDW84763.1"/>
    <property type="molecule type" value="Genomic_DNA"/>
</dbReference>
<dbReference type="STRING" id="1058.SAMN05421783_109152"/>
<reference evidence="3" key="1">
    <citation type="submission" date="2016-10" db="EMBL/GenBank/DDBJ databases">
        <authorList>
            <person name="Varghese N."/>
            <person name="Submissions S."/>
        </authorList>
    </citation>
    <scope>NUCLEOTIDE SEQUENCE [LARGE SCALE GENOMIC DNA]</scope>
    <source>
        <strain evidence="3">DSM 217</strain>
    </source>
</reference>
<dbReference type="AlphaFoldDB" id="A0A1H2WVS2"/>
<organism evidence="2 3">
    <name type="scientific">Thiocapsa roseopersicina</name>
    <dbReference type="NCBI Taxonomy" id="1058"/>
    <lineage>
        <taxon>Bacteria</taxon>
        <taxon>Pseudomonadati</taxon>
        <taxon>Pseudomonadota</taxon>
        <taxon>Gammaproteobacteria</taxon>
        <taxon>Chromatiales</taxon>
        <taxon>Chromatiaceae</taxon>
        <taxon>Thiocapsa</taxon>
    </lineage>
</organism>
<evidence type="ECO:0000313" key="2">
    <source>
        <dbReference type="EMBL" id="SDW84763.1"/>
    </source>
</evidence>
<protein>
    <submittedName>
        <fullName evidence="2">Uncharacterized protein</fullName>
    </submittedName>
</protein>
<feature type="compositionally biased region" description="Basic and acidic residues" evidence="1">
    <location>
        <begin position="10"/>
        <end position="21"/>
    </location>
</feature>
<dbReference type="RefSeq" id="WP_245731854.1">
    <property type="nucleotide sequence ID" value="NZ_FNNZ01000009.1"/>
</dbReference>